<evidence type="ECO:0000256" key="2">
    <source>
        <dbReference type="SAM" id="SignalP"/>
    </source>
</evidence>
<dbReference type="GeneID" id="114247694"/>
<keyword evidence="2" id="KW-0732">Signal</keyword>
<protein>
    <submittedName>
        <fullName evidence="4">Uncharacterized protein LOC114247694</fullName>
    </submittedName>
</protein>
<evidence type="ECO:0000313" key="4">
    <source>
        <dbReference type="RefSeq" id="XP_028036511.1"/>
    </source>
</evidence>
<proteinExistence type="predicted"/>
<feature type="compositionally biased region" description="Acidic residues" evidence="1">
    <location>
        <begin position="55"/>
        <end position="68"/>
    </location>
</feature>
<feature type="region of interest" description="Disordered" evidence="1">
    <location>
        <begin position="31"/>
        <end position="74"/>
    </location>
</feature>
<dbReference type="AlphaFoldDB" id="A0A6J2K2P6"/>
<sequence>MARSTLSLILALSLFANAFSVPYDSRPQRDVIDNEINNKETQKSTTTTADQSLDSFDDNDNDFEEDFADPLQTSASSGGSNIFSLLKLATAFLPSASGSSGSGGSSSANTRAETSISPLWTLKLDILKAVLHFGTSILGLSSSTSSEASAS</sequence>
<accession>A0A6J2K2P6</accession>
<gene>
    <name evidence="4" type="primary">LOC114247694</name>
</gene>
<dbReference type="Proteomes" id="UP000504629">
    <property type="component" value="Unplaced"/>
</dbReference>
<reference evidence="4" key="1">
    <citation type="submission" date="2025-08" db="UniProtKB">
        <authorList>
            <consortium name="RefSeq"/>
        </authorList>
    </citation>
    <scope>IDENTIFICATION</scope>
    <source>
        <tissue evidence="4">Silk gland</tissue>
    </source>
</reference>
<dbReference type="KEGG" id="bman:114247694"/>
<keyword evidence="3" id="KW-1185">Reference proteome</keyword>
<dbReference type="RefSeq" id="XP_028036511.1">
    <property type="nucleotide sequence ID" value="XM_028180710.1"/>
</dbReference>
<organism evidence="3 4">
    <name type="scientific">Bombyx mandarina</name>
    <name type="common">Wild silk moth</name>
    <name type="synonym">Wild silkworm</name>
    <dbReference type="NCBI Taxonomy" id="7092"/>
    <lineage>
        <taxon>Eukaryota</taxon>
        <taxon>Metazoa</taxon>
        <taxon>Ecdysozoa</taxon>
        <taxon>Arthropoda</taxon>
        <taxon>Hexapoda</taxon>
        <taxon>Insecta</taxon>
        <taxon>Pterygota</taxon>
        <taxon>Neoptera</taxon>
        <taxon>Endopterygota</taxon>
        <taxon>Lepidoptera</taxon>
        <taxon>Glossata</taxon>
        <taxon>Ditrysia</taxon>
        <taxon>Bombycoidea</taxon>
        <taxon>Bombycidae</taxon>
        <taxon>Bombycinae</taxon>
        <taxon>Bombyx</taxon>
    </lineage>
</organism>
<feature type="signal peptide" evidence="2">
    <location>
        <begin position="1"/>
        <end position="20"/>
    </location>
</feature>
<feature type="compositionally biased region" description="Basic and acidic residues" evidence="1">
    <location>
        <begin position="31"/>
        <end position="42"/>
    </location>
</feature>
<evidence type="ECO:0000313" key="3">
    <source>
        <dbReference type="Proteomes" id="UP000504629"/>
    </source>
</evidence>
<evidence type="ECO:0000256" key="1">
    <source>
        <dbReference type="SAM" id="MobiDB-lite"/>
    </source>
</evidence>
<feature type="chain" id="PRO_5026818914" evidence="2">
    <location>
        <begin position="21"/>
        <end position="151"/>
    </location>
</feature>
<name>A0A6J2K2P6_BOMMA</name>
<dbReference type="OrthoDB" id="7488383at2759"/>